<keyword evidence="3" id="KW-0732">Signal</keyword>
<name>A0A858BTY2_9FIRM</name>
<dbReference type="InterPro" id="IPR042229">
    <property type="entry name" value="Listeria/Bacterioides_rpt_sf"/>
</dbReference>
<feature type="domain" description="SLH" evidence="4">
    <location>
        <begin position="3028"/>
        <end position="3087"/>
    </location>
</feature>
<accession>A0A858BTY2</accession>
<dbReference type="KEGG" id="abut:Ami103574_05470"/>
<dbReference type="RefSeq" id="WP_163065665.1">
    <property type="nucleotide sequence ID" value="NZ_CP048649.1"/>
</dbReference>
<feature type="chain" id="PRO_5032638007" evidence="3">
    <location>
        <begin position="28"/>
        <end position="3213"/>
    </location>
</feature>
<evidence type="ECO:0000256" key="2">
    <source>
        <dbReference type="ARBA" id="ARBA00022737"/>
    </source>
</evidence>
<sequence length="3213" mass="339731">MKLAKKMLSLVLTVVMLVGMLPSDVLAESSQSTFDSFFESVSTLADITNDETPNYAMIVDDSDTDAGPYLKSGNTGKSSSESGLTFKVKQAMKLSFYFKVSSEARYDYMKVLLNSSDLNSSNKQNYSGEQSWTKYECTANAGDTVRICYSKDSGGNNGDDALWLKDFEAQPLPFVTFYSNDGTDKAIQQTITSDNLTLKANTFNRSGYRFQGWAETEDGEVLYEDKEKLTLDEQESFELYAVWAKLYNINFTVTPSDAVLSLYADEAHSDKLNLSGTNGSYSIEVLPGTYYYTASGFGFEGVNDGVVTITDADKDQTISLTQSDSCRLNFDYTGGSYAEIENPQFTVKAGSKVVSPQVGSGSPVYDLPFGYEYEYTFKSKNYSKVTGKVDLTASVDEERTISIPLTTKTAWGGPGEVLQPAVGEGLSDSPYQIGTGEELAWLAEQVNSGNASLYAILTADIDLGDEAWVPIGTSTSKAFKGHFDGKGFTIKGLSVTQNSGDLGLFGCIDGGKLSNLTIEGSLTGSSLSSAGGFVGTLRGANALIENCINKAAINASTTSGTGGIVGKVDSSDPKKIRSCINLGAVSGSNNVGGLVGYFYYTGTLEDSYNKGTVYASISKAGGIAGSLDDSRASIVNCYSTGTVTGNSDVDPAVGKISSGTAKNCYALGSVADKTGIAYKSSEYMKSAQFAADLGEGFLRDASGSVNDGYPILAFQDTTPKYAVTVIVNPADAALVLKSADDAIITGSKSGSGETARYTYNLKDGIYTYRAEAFGKIAVEGTITVNGDTVDRTITLQNAPSSAVQFIILPTEAASIANVSVKYGNTDISASSGSYVLPAGEYSYLVKAKGFNKVAGTLVIPESPQATMDVHIQMTVSTGWDGTEVSQPEGTGAAISPYLIADGAELAWLAQEVNAGRAKNIYAQLTQDINLGEEQWTPIGTYTSAFSGSFDGKGYTVSGLSINSSGDYQGLFGMVKGSSSSFASISNVTVDGTIIASGRNISGIVGQLDYATISNCHNGADITVTGANAQAIGGVVGYVYDSGKITDCSNSGTVKATTATQVGGIVGYVNTFDNKTQISSCYNSGTINGGIKTGGIAGTPANTVTNVYNTGTVSGSEAVGGIFGYQSASISNAYSVGGVSGTKDVGSAFGRISSMYSRTNIFYLTGLQADANATAKSASELADSIELFNNGQNPLVWKNDGTGAQSINDGYPIFVWQELPPAGPQKLTAPADVKWALQKNGERSSLAQWAPVSGAVSYDVSIWIQDGSNQPEKKRTFTNITKASFDFSDFITDNYDETEYVGNYYFTVKAISEQDELSSDESALNTDQVLAFAYPLAAPYGLYWDGATAHWNPSNFAAGYLVSIYRLDNGTPVQTTTGTVVGNQQSLDLSRYMATGGKYVFAVTAFSQYYDAMEADPFGSELSKLSNDPQNAGENGIYTVSDPTNPGEGNEDWVSITTAEQLIDLANIEDITDDGGINRQAVEWAKNYRLENNIDFSNLSAAYAAKSKSIGNINHRFMGAFDGNNHKITGLTLSNSDSGLFNYIGATGRVYNLTIEAPNVLFSDNAAVLALNNFGLVQYCAVVNANITADTGAVLGGMISRNYGVIRDSRVEGGTLKSNSTAATGHAGFVGSNEEGGLIERCYSSMRIETQSEYSGGFVGLSYGGTIRDCFALGNVSARSYSGGFAGRSVFEGNLYQNCYAFNTVTVTGEKGNGFIGGSKPDSAFQPDLSLEIFNCYYDVASAADLYATGKTAAEMKSDAFLALLNGNGAIWTRSEEKNNGLPYLSILGAPESLPTSDITVQMLFGTYDKQAYAFSKMGEAITVTLSSTGNSRIVDALDAAAAQGLITYSYESTPAYGRFIHTINNYAVDSPDGWMFTINDKLSNLGASIAKISDGDKILWYEGTTENRFLGPTWNELITGVPMQWQEIKNIEELQALCATGDDQVLARNYKLAADLDLLGVTMTSIGSAAHPFTGTFDGQGHKIANLKITGSENAGLFGVIRGATIKNLVLVDASVTGTRNVGTLVGWADTKLDQEDLSKNVASLIGNCTVSGSVAGTKNVGGLIGLNDGSYDKDTKFSIYSAVDKCQASVRIVGQGNDSTNLGGLAGSNEGYITKSSATGNVFADTSYMVGGLVGFTDGSIYDSFSKGSVIGRGAVGGFIGSGSMNSVMERCYSLGGVACVDGNIGGFAGTLSGKVTDCLSAGSVTPGKGISGVSGGFVGDFSGTLTGYQNWITLKNSYGNSMQAKGAAALKPIGNYAKFSSDEEQAAMSVIALTSIRDISDRLFAMFGVNLTVPSDLNTELDKYVDIVAVPYETALGSTISLLRDGSVKSGNITSSIQSDSSYLSVEDELTLKAHNETGSMLTQSVVLTLTDTNGYRLHKTISVLLKAKTPDYTEIMDNIAGGMTAKSDGWTVMDMAAYGSLSSKTLKTTSEALQNAINLAITEAASTTATVSDRARLEITLRSMNIDSRKLYPVNSNTQVSNAAKLSAMSADSYYTAPWMLLADQQGNTKLTQTQINSLILLLKDSMGADGLFSYNYAGTTYTDPDTAAAALAALARFYPSDSQAKTVVDTILTGLDSVQGTDGSFGNANADAMVITGLVALGINPYEFGTRGLSVADGLLTHVSSDKKAFLYNGEKNDLATEQGFRALVTLAQFAENGGTEAYNIYDYSKLAVVPGRASGSGTGTTPVDPPETNDDINVSFTLKADKDVWIPKTNITLKDGSTVYHAFVQALAGQGMSSRGAENGYVRSVTKGGTTLSEFDKGENSGWLYKVNGELPLVGLTQYPLSNGDNILWYYTSDWTKDSLAGSMGSGVGTVPNESVYLKPTAQLGKDGAAQVNIGKQDINDALKSIKTGNSSALTIIPAGVEKADKISVTMPKDAISELSSIKGSMLTVKTPLGVMTIPAAEMASITKQAAGSNITVQINRAQSQDLSNAQQLAAGNHATYDLRLVSGEKSITTFGGSLRISLPYTLKTGEKPENVAVWYMNDQGQLQKITCSYDSTSALATFSTSHLSYYLVGYAEDWTSSFGDVKSGDWFYKYVEFVVGKKLFAGTADNTFSPSSPMTRAMAVTVLYRLEGQPGAKSNVTYSDVQSGQWYSQAVTWATETGIISGVGETLFGTNDNITREQLATMLWRYALYKGYDTKASADLSAYSDSKNIKEWAADAMNWAGAEGLINGRTEKLLAPEGTATRAEVAAIMQRFVENCATL</sequence>
<comment type="subcellular location">
    <subcellularLocation>
        <location evidence="1">Cell envelope</location>
    </subcellularLocation>
</comment>
<evidence type="ECO:0000313" key="6">
    <source>
        <dbReference type="Proteomes" id="UP000466848"/>
    </source>
</evidence>
<dbReference type="Gene3D" id="2.170.130.30">
    <property type="match status" value="2"/>
</dbReference>
<evidence type="ECO:0000259" key="4">
    <source>
        <dbReference type="PROSITE" id="PS51272"/>
    </source>
</evidence>
<dbReference type="InterPro" id="IPR027954">
    <property type="entry name" value="Transcobalamin-like_C"/>
</dbReference>
<dbReference type="Pfam" id="PF14478">
    <property type="entry name" value="DUF4430"/>
    <property type="match status" value="2"/>
</dbReference>
<keyword evidence="2" id="KW-0677">Repeat</keyword>
<dbReference type="Gene3D" id="2.160.20.110">
    <property type="match status" value="5"/>
</dbReference>
<dbReference type="Gene3D" id="1.50.10.20">
    <property type="match status" value="1"/>
</dbReference>
<feature type="domain" description="SLH" evidence="4">
    <location>
        <begin position="3154"/>
        <end position="3213"/>
    </location>
</feature>
<dbReference type="SUPFAM" id="SSF48239">
    <property type="entry name" value="Terpenoid cyclases/Protein prenyltransferases"/>
    <property type="match status" value="1"/>
</dbReference>
<dbReference type="Proteomes" id="UP000466848">
    <property type="component" value="Chromosome"/>
</dbReference>
<keyword evidence="6" id="KW-1185">Reference proteome</keyword>
<evidence type="ECO:0000256" key="1">
    <source>
        <dbReference type="ARBA" id="ARBA00004196"/>
    </source>
</evidence>
<feature type="signal peptide" evidence="3">
    <location>
        <begin position="1"/>
        <end position="27"/>
    </location>
</feature>
<organism evidence="5 6">
    <name type="scientific">Aminipila butyrica</name>
    <dbReference type="NCBI Taxonomy" id="433296"/>
    <lineage>
        <taxon>Bacteria</taxon>
        <taxon>Bacillati</taxon>
        <taxon>Bacillota</taxon>
        <taxon>Clostridia</taxon>
        <taxon>Peptostreptococcales</taxon>
        <taxon>Anaerovoracaceae</taxon>
        <taxon>Aminipila</taxon>
    </lineage>
</organism>
<dbReference type="InterPro" id="IPR013378">
    <property type="entry name" value="InlB-like_B-rpt"/>
</dbReference>
<dbReference type="EMBL" id="CP048649">
    <property type="protein sequence ID" value="QIB68802.1"/>
    <property type="molecule type" value="Genomic_DNA"/>
</dbReference>
<dbReference type="Pfam" id="PF00395">
    <property type="entry name" value="SLH"/>
    <property type="match status" value="3"/>
</dbReference>
<feature type="domain" description="SLH" evidence="4">
    <location>
        <begin position="3088"/>
        <end position="3151"/>
    </location>
</feature>
<dbReference type="Pfam" id="PF07581">
    <property type="entry name" value="Glug"/>
    <property type="match status" value="2"/>
</dbReference>
<dbReference type="Gene3D" id="2.60.40.4270">
    <property type="entry name" value="Listeria-Bacteroides repeat domain"/>
    <property type="match status" value="1"/>
</dbReference>
<dbReference type="Pfam" id="PF09479">
    <property type="entry name" value="Flg_new"/>
    <property type="match status" value="1"/>
</dbReference>
<proteinExistence type="predicted"/>
<protein>
    <submittedName>
        <fullName evidence="5">DUF4430 domain-containing protein</fullName>
    </submittedName>
</protein>
<dbReference type="InterPro" id="IPR011493">
    <property type="entry name" value="GLUG"/>
</dbReference>
<dbReference type="InterPro" id="IPR008930">
    <property type="entry name" value="Terpenoid_cyclase/PrenylTrfase"/>
</dbReference>
<dbReference type="GO" id="GO:0030313">
    <property type="term" value="C:cell envelope"/>
    <property type="evidence" value="ECO:0007669"/>
    <property type="project" value="UniProtKB-SubCell"/>
</dbReference>
<dbReference type="PROSITE" id="PS51272">
    <property type="entry name" value="SLH"/>
    <property type="match status" value="3"/>
</dbReference>
<evidence type="ECO:0000313" key="5">
    <source>
        <dbReference type="EMBL" id="QIB68802.1"/>
    </source>
</evidence>
<gene>
    <name evidence="5" type="ORF">Ami103574_05470</name>
</gene>
<dbReference type="InterPro" id="IPR001119">
    <property type="entry name" value="SLH_dom"/>
</dbReference>
<reference evidence="5 6" key="1">
    <citation type="submission" date="2020-02" db="EMBL/GenBank/DDBJ databases">
        <authorList>
            <person name="Kim Y.B."/>
            <person name="Roh S.W."/>
        </authorList>
    </citation>
    <scope>NUCLEOTIDE SEQUENCE [LARGE SCALE GENOMIC DNA]</scope>
    <source>
        <strain evidence="5 6">DSM 103574</strain>
    </source>
</reference>
<evidence type="ECO:0000256" key="3">
    <source>
        <dbReference type="SAM" id="SignalP"/>
    </source>
</evidence>